<evidence type="ECO:0000259" key="9">
    <source>
        <dbReference type="Pfam" id="PF10192"/>
    </source>
</evidence>
<dbReference type="GO" id="GO:0007186">
    <property type="term" value="P:G protein-coupled receptor signaling pathway"/>
    <property type="evidence" value="ECO:0007669"/>
    <property type="project" value="InterPro"/>
</dbReference>
<evidence type="ECO:0000256" key="7">
    <source>
        <dbReference type="SAM" id="Phobius"/>
    </source>
</evidence>
<evidence type="ECO:0000256" key="3">
    <source>
        <dbReference type="ARBA" id="ARBA00022989"/>
    </source>
</evidence>
<feature type="transmembrane region" description="Helical" evidence="7">
    <location>
        <begin position="535"/>
        <end position="559"/>
    </location>
</feature>
<feature type="transmembrane region" description="Helical" evidence="7">
    <location>
        <begin position="358"/>
        <end position="385"/>
    </location>
</feature>
<feature type="signal peptide" evidence="8">
    <location>
        <begin position="1"/>
        <end position="23"/>
    </location>
</feature>
<dbReference type="EMBL" id="JARGEI010000027">
    <property type="protein sequence ID" value="KAJ8707689.1"/>
    <property type="molecule type" value="Genomic_DNA"/>
</dbReference>
<feature type="transmembrane region" description="Helical" evidence="7">
    <location>
        <begin position="431"/>
        <end position="452"/>
    </location>
</feature>
<accession>A0AAD7Y9Q1</accession>
<reference evidence="11" key="1">
    <citation type="submission" date="2023-03" db="EMBL/GenBank/DDBJ databases">
        <title>Chromosome-level genomes of two armyworms, Mythimna separata and Mythimna loreyi, provide insights into the biosynthesis and reception of sex pheromones.</title>
        <authorList>
            <person name="Zhao H."/>
        </authorList>
    </citation>
    <scope>NUCLEOTIDE SEQUENCE</scope>
    <source>
        <strain evidence="11">BeijingLab</strain>
        <tissue evidence="11">Pupa</tissue>
    </source>
</reference>
<evidence type="ECO:0000256" key="8">
    <source>
        <dbReference type="SAM" id="SignalP"/>
    </source>
</evidence>
<feature type="chain" id="PRO_5042089464" description="Intimal thickness related receptor IRP domain-containing protein" evidence="8">
    <location>
        <begin position="24"/>
        <end position="856"/>
    </location>
</feature>
<dbReference type="GO" id="GO:0019236">
    <property type="term" value="P:response to pheromone"/>
    <property type="evidence" value="ECO:0007669"/>
    <property type="project" value="InterPro"/>
</dbReference>
<feature type="transmembrane region" description="Helical" evidence="7">
    <location>
        <begin position="507"/>
        <end position="528"/>
    </location>
</feature>
<proteinExistence type="predicted"/>
<feature type="transmembrane region" description="Helical" evidence="7">
    <location>
        <begin position="571"/>
        <end position="595"/>
    </location>
</feature>
<keyword evidence="12" id="KW-1185">Reference proteome</keyword>
<comment type="subcellular location">
    <subcellularLocation>
        <location evidence="1">Membrane</location>
        <topology evidence="1">Multi-pass membrane protein</topology>
    </subcellularLocation>
</comment>
<dbReference type="Proteomes" id="UP001231518">
    <property type="component" value="Chromosome 28"/>
</dbReference>
<evidence type="ECO:0000313" key="12">
    <source>
        <dbReference type="Proteomes" id="UP001231518"/>
    </source>
</evidence>
<dbReference type="PANTHER" id="PTHR23252">
    <property type="entry name" value="INTIMAL THICKNESS RECEPTOR-RELATED"/>
    <property type="match status" value="1"/>
</dbReference>
<sequence length="856" mass="97602">MHRLPGACLACLLACLLMSRVHAKWVEGRIDTKENWAFLSRFCFLSLDGQFEYLIEYEKESGIPNLLLYYDDDSQWPSVYHSTKTCKEREEVLNRAGQNQIIRLSHWYPDTEYSGCIITKHNKEVPAAKQSTTTTKPPDPPKKPKNSTKLQPPEPSYYDQFLKTSTRNPQPTLSDTNSNTTWFELLPTDNLNYTTMVPEDELWESIGPGNGSRFGNLNDEVEILFDNRNRSGHKIKRSLDLYERFRRRRLNAEAHSSASQSEKERLLVSCHNSRRFRSARERWWFIAISNCESNKSGKERLLVSCHNSRRFRSARERWWFIAISNCESNKGLDVKYKFLMTNGPDGDFWHEHFSADEFYVLPVLLAYTFAYVVVMIAVVMCSVELKSRHLLHSTYKLFLMSIVSQHSGVMLQSLAYIRYAAHGFGSENARIVGQFFCGLSEMTFLLLLVLMAKGYTITRGRLKVGFTVRLTVFMCCYVVTYIVLFVYQAKAFDPGEVLYLYESPAGYGLIVLRILAWCMFAYSTFFTVRKYPEKNIFYCPFFICGTLWFYAGPLFILTANTYIDKWVRESVVTAVLLFITFCGHIMFLLLTLPVFANKNFPYHVRTTQIGVMEVTGNSALDGFGPNAYHPTNAPPQTVIIPLTRRTEELIGNMYSQYMATAPPLSLEDQIPKLKNIPKRIDSISPKHRLISQDSTDTNSSGDIKPVIPKDETNKEIFTVENQISKMEPAVLPVQNRTVLPGDNLEDLNRGDLPNVMRSRRNILEPLKREENVPSWSLAKGPCIVGMQRKAVAKSVEEESPELNSMLVNGKRVPPVRNGLQSSSGEISTIMEGRVQSFPSGVSKATIDLFTAGSNKG</sequence>
<dbReference type="Pfam" id="PF10192">
    <property type="entry name" value="GPR180-TMEM145_TM"/>
    <property type="match status" value="1"/>
</dbReference>
<feature type="domain" description="GPR180-like N-terminal" evidence="10">
    <location>
        <begin position="256"/>
        <end position="296"/>
    </location>
</feature>
<evidence type="ECO:0000256" key="1">
    <source>
        <dbReference type="ARBA" id="ARBA00004141"/>
    </source>
</evidence>
<keyword evidence="2 7" id="KW-0812">Transmembrane</keyword>
<evidence type="ECO:0000313" key="11">
    <source>
        <dbReference type="EMBL" id="KAJ8707689.1"/>
    </source>
</evidence>
<name>A0AAD7Y9Q1_MYTSE</name>
<dbReference type="AlphaFoldDB" id="A0AAD7Y9Q1"/>
<dbReference type="InterPro" id="IPR019336">
    <property type="entry name" value="GPR180/TMEM145_TM"/>
</dbReference>
<protein>
    <recommendedName>
        <fullName evidence="13">Intimal thickness related receptor IRP domain-containing protein</fullName>
    </recommendedName>
</protein>
<dbReference type="InterPro" id="IPR053880">
    <property type="entry name" value="GPR180-like_N"/>
</dbReference>
<feature type="region of interest" description="Disordered" evidence="6">
    <location>
        <begin position="124"/>
        <end position="180"/>
    </location>
</feature>
<evidence type="ECO:0000256" key="6">
    <source>
        <dbReference type="SAM" id="MobiDB-lite"/>
    </source>
</evidence>
<evidence type="ECO:0000256" key="2">
    <source>
        <dbReference type="ARBA" id="ARBA00022692"/>
    </source>
</evidence>
<keyword evidence="3 7" id="KW-1133">Transmembrane helix</keyword>
<feature type="transmembrane region" description="Helical" evidence="7">
    <location>
        <begin position="464"/>
        <end position="487"/>
    </location>
</feature>
<feature type="domain" description="GPR180-like N-terminal" evidence="10">
    <location>
        <begin position="26"/>
        <end position="124"/>
    </location>
</feature>
<evidence type="ECO:0000259" key="10">
    <source>
        <dbReference type="Pfam" id="PF21892"/>
    </source>
</evidence>
<feature type="domain" description="GPR180-like N-terminal" evidence="10">
    <location>
        <begin position="298"/>
        <end position="336"/>
    </location>
</feature>
<organism evidence="11 12">
    <name type="scientific">Mythimna separata</name>
    <name type="common">Oriental armyworm</name>
    <name type="synonym">Pseudaletia separata</name>
    <dbReference type="NCBI Taxonomy" id="271217"/>
    <lineage>
        <taxon>Eukaryota</taxon>
        <taxon>Metazoa</taxon>
        <taxon>Ecdysozoa</taxon>
        <taxon>Arthropoda</taxon>
        <taxon>Hexapoda</taxon>
        <taxon>Insecta</taxon>
        <taxon>Pterygota</taxon>
        <taxon>Neoptera</taxon>
        <taxon>Endopterygota</taxon>
        <taxon>Lepidoptera</taxon>
        <taxon>Glossata</taxon>
        <taxon>Ditrysia</taxon>
        <taxon>Noctuoidea</taxon>
        <taxon>Noctuidae</taxon>
        <taxon>Noctuinae</taxon>
        <taxon>Hadenini</taxon>
        <taxon>Mythimna</taxon>
    </lineage>
</organism>
<dbReference type="PANTHER" id="PTHR23252:SF24">
    <property type="entry name" value="TRANSMEMBRANE PROTEIN 145"/>
    <property type="match status" value="1"/>
</dbReference>
<keyword evidence="8" id="KW-0732">Signal</keyword>
<gene>
    <name evidence="11" type="ORF">PYW07_011366</name>
</gene>
<keyword evidence="4 7" id="KW-0472">Membrane</keyword>
<dbReference type="InterPro" id="IPR047831">
    <property type="entry name" value="GPR180/TMEM145"/>
</dbReference>
<feature type="domain" description="GPR180/TMEM145 transmembrane" evidence="9">
    <location>
        <begin position="371"/>
        <end position="587"/>
    </location>
</feature>
<dbReference type="GO" id="GO:0016020">
    <property type="term" value="C:membrane"/>
    <property type="evidence" value="ECO:0007669"/>
    <property type="project" value="UniProtKB-SubCell"/>
</dbReference>
<evidence type="ECO:0008006" key="13">
    <source>
        <dbReference type="Google" id="ProtNLM"/>
    </source>
</evidence>
<evidence type="ECO:0000256" key="4">
    <source>
        <dbReference type="ARBA" id="ARBA00023136"/>
    </source>
</evidence>
<comment type="caution">
    <text evidence="11">The sequence shown here is derived from an EMBL/GenBank/DDBJ whole genome shotgun (WGS) entry which is preliminary data.</text>
</comment>
<feature type="compositionally biased region" description="Polar residues" evidence="6">
    <location>
        <begin position="162"/>
        <end position="180"/>
    </location>
</feature>
<feature type="transmembrane region" description="Helical" evidence="7">
    <location>
        <begin position="397"/>
        <end position="419"/>
    </location>
</feature>
<evidence type="ECO:0000256" key="5">
    <source>
        <dbReference type="ARBA" id="ARBA00023180"/>
    </source>
</evidence>
<keyword evidence="5" id="KW-0325">Glycoprotein</keyword>
<dbReference type="Pfam" id="PF21892">
    <property type="entry name" value="TMEM145_N"/>
    <property type="match status" value="3"/>
</dbReference>